<reference evidence="1 2" key="1">
    <citation type="submission" date="2022-05" db="EMBL/GenBank/DDBJ databases">
        <title>Novel Pseudomonas spp. Isolated from a Rainbow Trout Aquaculture Facility.</title>
        <authorList>
            <person name="Testerman T."/>
            <person name="Graf J."/>
        </authorList>
    </citation>
    <scope>NUCLEOTIDE SEQUENCE [LARGE SCALE GENOMIC DNA]</scope>
    <source>
        <strain evidence="1 2">ID1025</strain>
    </source>
</reference>
<evidence type="ECO:0000313" key="1">
    <source>
        <dbReference type="EMBL" id="MDD1015884.1"/>
    </source>
</evidence>
<protein>
    <submittedName>
        <fullName evidence="1">Uncharacterized protein</fullName>
    </submittedName>
</protein>
<dbReference type="EMBL" id="JAMDGZ010000045">
    <property type="protein sequence ID" value="MDD1015884.1"/>
    <property type="molecule type" value="Genomic_DNA"/>
</dbReference>
<gene>
    <name evidence="1" type="ORF">M5G17_19600</name>
</gene>
<keyword evidence="2" id="KW-1185">Reference proteome</keyword>
<name>A0ABT5PC48_9PSED</name>
<evidence type="ECO:0000313" key="2">
    <source>
        <dbReference type="Proteomes" id="UP001148184"/>
    </source>
</evidence>
<dbReference type="RefSeq" id="WP_273894575.1">
    <property type="nucleotide sequence ID" value="NZ_JAMDGP010000075.1"/>
</dbReference>
<dbReference type="Proteomes" id="UP001148184">
    <property type="component" value="Unassembled WGS sequence"/>
</dbReference>
<accession>A0ABT5PC48</accession>
<proteinExistence type="predicted"/>
<comment type="caution">
    <text evidence="1">The sequence shown here is derived from an EMBL/GenBank/DDBJ whole genome shotgun (WGS) entry which is preliminary data.</text>
</comment>
<organism evidence="1 2">
    <name type="scientific">Pseudomonas rubra</name>
    <dbReference type="NCBI Taxonomy" id="2942627"/>
    <lineage>
        <taxon>Bacteria</taxon>
        <taxon>Pseudomonadati</taxon>
        <taxon>Pseudomonadota</taxon>
        <taxon>Gammaproteobacteria</taxon>
        <taxon>Pseudomonadales</taxon>
        <taxon>Pseudomonadaceae</taxon>
        <taxon>Pseudomonas</taxon>
    </lineage>
</organism>
<sequence length="193" mass="21362">MEVKPSLLIDFDGPLSIALVALTGHTQPLRIKTDLWLSSSKTLEAVRDTDKDGKRPAKRLIEVQVNTRQPLVLFRYCAGKVSFFEQMQAKVVQIPGVPGDITSISGPVVYAPADWAALNIDVQVAPDASERLLPFLQSPKTTPQGATPELLKRLNQYVCLGTAKFQGSRMARPAWLSRPRSTSLKHRCSSPWR</sequence>